<proteinExistence type="predicted"/>
<feature type="signal peptide" evidence="3">
    <location>
        <begin position="1"/>
        <end position="24"/>
    </location>
</feature>
<evidence type="ECO:0000256" key="3">
    <source>
        <dbReference type="SAM" id="SignalP"/>
    </source>
</evidence>
<evidence type="ECO:0000313" key="5">
    <source>
        <dbReference type="Proteomes" id="UP001174934"/>
    </source>
</evidence>
<feature type="compositionally biased region" description="Polar residues" evidence="1">
    <location>
        <begin position="334"/>
        <end position="351"/>
    </location>
</feature>
<dbReference type="Proteomes" id="UP001174934">
    <property type="component" value="Unassembled WGS sequence"/>
</dbReference>
<dbReference type="AlphaFoldDB" id="A0AA40C8T4"/>
<keyword evidence="2" id="KW-0812">Transmembrane</keyword>
<evidence type="ECO:0000256" key="2">
    <source>
        <dbReference type="SAM" id="Phobius"/>
    </source>
</evidence>
<comment type="caution">
    <text evidence="4">The sequence shown here is derived from an EMBL/GenBank/DDBJ whole genome shotgun (WGS) entry which is preliminary data.</text>
</comment>
<gene>
    <name evidence="4" type="ORF">B0T17DRAFT_488274</name>
</gene>
<reference evidence="4" key="1">
    <citation type="submission" date="2023-06" db="EMBL/GenBank/DDBJ databases">
        <title>Genome-scale phylogeny and comparative genomics of the fungal order Sordariales.</title>
        <authorList>
            <consortium name="Lawrence Berkeley National Laboratory"/>
            <person name="Hensen N."/>
            <person name="Bonometti L."/>
            <person name="Westerberg I."/>
            <person name="Brannstrom I.O."/>
            <person name="Guillou S."/>
            <person name="Cros-Aarteil S."/>
            <person name="Calhoun S."/>
            <person name="Haridas S."/>
            <person name="Kuo A."/>
            <person name="Mondo S."/>
            <person name="Pangilinan J."/>
            <person name="Riley R."/>
            <person name="LaButti K."/>
            <person name="Andreopoulos B."/>
            <person name="Lipzen A."/>
            <person name="Chen C."/>
            <person name="Yanf M."/>
            <person name="Daum C."/>
            <person name="Ng V."/>
            <person name="Clum A."/>
            <person name="Steindorff A."/>
            <person name="Ohm R."/>
            <person name="Martin F."/>
            <person name="Silar P."/>
            <person name="Natvig D."/>
            <person name="Lalanne C."/>
            <person name="Gautier V."/>
            <person name="Ament-velasquez S.L."/>
            <person name="Kruys A."/>
            <person name="Hutchinson M.I."/>
            <person name="Powell A.J."/>
            <person name="Barry K."/>
            <person name="Miller A.N."/>
            <person name="Grigoriev I.V."/>
            <person name="Debuchy R."/>
            <person name="Gladieux P."/>
            <person name="Thoren M.H."/>
            <person name="Johannesson H."/>
        </authorList>
    </citation>
    <scope>NUCLEOTIDE SEQUENCE</scope>
    <source>
        <strain evidence="4">SMH3391-2</strain>
    </source>
</reference>
<feature type="transmembrane region" description="Helical" evidence="2">
    <location>
        <begin position="301"/>
        <end position="318"/>
    </location>
</feature>
<protein>
    <submittedName>
        <fullName evidence="4">Uncharacterized protein</fullName>
    </submittedName>
</protein>
<keyword evidence="3" id="KW-0732">Signal</keyword>
<feature type="chain" id="PRO_5041456340" evidence="3">
    <location>
        <begin position="25"/>
        <end position="351"/>
    </location>
</feature>
<accession>A0AA40C8T4</accession>
<keyword evidence="2" id="KW-0472">Membrane</keyword>
<feature type="region of interest" description="Disordered" evidence="1">
    <location>
        <begin position="322"/>
        <end position="351"/>
    </location>
</feature>
<evidence type="ECO:0000256" key="1">
    <source>
        <dbReference type="SAM" id="MobiDB-lite"/>
    </source>
</evidence>
<keyword evidence="2" id="KW-1133">Transmembrane helix</keyword>
<keyword evidence="5" id="KW-1185">Reference proteome</keyword>
<organism evidence="4 5">
    <name type="scientific">Bombardia bombarda</name>
    <dbReference type="NCBI Taxonomy" id="252184"/>
    <lineage>
        <taxon>Eukaryota</taxon>
        <taxon>Fungi</taxon>
        <taxon>Dikarya</taxon>
        <taxon>Ascomycota</taxon>
        <taxon>Pezizomycotina</taxon>
        <taxon>Sordariomycetes</taxon>
        <taxon>Sordariomycetidae</taxon>
        <taxon>Sordariales</taxon>
        <taxon>Lasiosphaeriaceae</taxon>
        <taxon>Bombardia</taxon>
    </lineage>
</organism>
<feature type="transmembrane region" description="Helical" evidence="2">
    <location>
        <begin position="209"/>
        <end position="242"/>
    </location>
</feature>
<evidence type="ECO:0000313" key="4">
    <source>
        <dbReference type="EMBL" id="KAK0628463.1"/>
    </source>
</evidence>
<name>A0AA40C8T4_9PEZI</name>
<sequence length="351" mass="35818">MRYWQTRPASLAALGLLLAGSAVAHPYPADDLHEAGYGYLMPRQCAKYCGVDNNICCAAGDTCTTYANNVATCLGGGDSYQYSTSTWTLTQTFTTTYSSLIPAATPGGGADCVPQAGTGQIACGSICCTNQQYCAYAGQCLANPVGGGGGGLSSGITTGGVPITTGYSAPYRPTSIVTTTTGTAAGATTTGAAVSPGGTAAALSPGAIAGIVIGSLAGVALLLLLCACCVVRGLWHTVVALFGGGKKRRTKETIVEEERYTRRGSTHSRRDEHGSWYSGAVGGRPSAAASRKEKKSSSGKGLLGIGALLGTLWLLLGLRKDNKKKKSAPRTRSDVSSGYFSDSYTADSPSE</sequence>
<feature type="region of interest" description="Disordered" evidence="1">
    <location>
        <begin position="257"/>
        <end position="299"/>
    </location>
</feature>
<dbReference type="EMBL" id="JAULSR010000002">
    <property type="protein sequence ID" value="KAK0628463.1"/>
    <property type="molecule type" value="Genomic_DNA"/>
</dbReference>